<dbReference type="FunFam" id="2.40.50.100:FF:000031">
    <property type="entry name" value="39S ribosomal protein L27, mitochondrial"/>
    <property type="match status" value="1"/>
</dbReference>
<dbReference type="GO" id="GO:0006412">
    <property type="term" value="P:translation"/>
    <property type="evidence" value="ECO:0007669"/>
    <property type="project" value="InterPro"/>
</dbReference>
<dbReference type="Pfam" id="PF01016">
    <property type="entry name" value="Ribosomal_L27"/>
    <property type="match status" value="1"/>
</dbReference>
<dbReference type="SUPFAM" id="SSF110324">
    <property type="entry name" value="Ribosomal L27 protein-like"/>
    <property type="match status" value="1"/>
</dbReference>
<evidence type="ECO:0000256" key="6">
    <source>
        <dbReference type="ARBA" id="ARBA00023274"/>
    </source>
</evidence>
<dbReference type="PANTHER" id="PTHR15893:SF0">
    <property type="entry name" value="LARGE RIBOSOMAL SUBUNIT PROTEIN BL27M"/>
    <property type="match status" value="1"/>
</dbReference>
<evidence type="ECO:0000256" key="4">
    <source>
        <dbReference type="ARBA" id="ARBA00022980"/>
    </source>
</evidence>
<proteinExistence type="inferred from homology"/>
<evidence type="ECO:0000256" key="2">
    <source>
        <dbReference type="ARBA" id="ARBA00010797"/>
    </source>
</evidence>
<comment type="subcellular location">
    <subcellularLocation>
        <location evidence="1">Mitochondrion</location>
    </subcellularLocation>
</comment>
<organism evidence="10 11">
    <name type="scientific">Ridgeia piscesae</name>
    <name type="common">Tubeworm</name>
    <dbReference type="NCBI Taxonomy" id="27915"/>
    <lineage>
        <taxon>Eukaryota</taxon>
        <taxon>Metazoa</taxon>
        <taxon>Spiralia</taxon>
        <taxon>Lophotrochozoa</taxon>
        <taxon>Annelida</taxon>
        <taxon>Polychaeta</taxon>
        <taxon>Sedentaria</taxon>
        <taxon>Canalipalpata</taxon>
        <taxon>Sabellida</taxon>
        <taxon>Siboglinidae</taxon>
        <taxon>Ridgeia</taxon>
    </lineage>
</organism>
<dbReference type="Proteomes" id="UP001209878">
    <property type="component" value="Unassembled WGS sequence"/>
</dbReference>
<dbReference type="GO" id="GO:0005762">
    <property type="term" value="C:mitochondrial large ribosomal subunit"/>
    <property type="evidence" value="ECO:0007669"/>
    <property type="project" value="TreeGrafter"/>
</dbReference>
<dbReference type="EMBL" id="JAODUO010000342">
    <property type="protein sequence ID" value="KAK2182651.1"/>
    <property type="molecule type" value="Genomic_DNA"/>
</dbReference>
<keyword evidence="11" id="KW-1185">Reference proteome</keyword>
<dbReference type="Gene3D" id="2.40.50.100">
    <property type="match status" value="1"/>
</dbReference>
<dbReference type="AlphaFoldDB" id="A0AAD9NVL4"/>
<dbReference type="GO" id="GO:0003735">
    <property type="term" value="F:structural constituent of ribosome"/>
    <property type="evidence" value="ECO:0007669"/>
    <property type="project" value="InterPro"/>
</dbReference>
<gene>
    <name evidence="10" type="ORF">NP493_342g00020</name>
</gene>
<evidence type="ECO:0000256" key="9">
    <source>
        <dbReference type="SAM" id="MobiDB-lite"/>
    </source>
</evidence>
<keyword evidence="6" id="KW-0687">Ribonucleoprotein</keyword>
<feature type="compositionally biased region" description="Polar residues" evidence="9">
    <location>
        <begin position="14"/>
        <end position="23"/>
    </location>
</feature>
<keyword evidence="3" id="KW-0809">Transit peptide</keyword>
<reference evidence="10" key="1">
    <citation type="journal article" date="2023" name="Mol. Biol. Evol.">
        <title>Third-Generation Sequencing Reveals the Adaptive Role of the Epigenome in Three Deep-Sea Polychaetes.</title>
        <authorList>
            <person name="Perez M."/>
            <person name="Aroh O."/>
            <person name="Sun Y."/>
            <person name="Lan Y."/>
            <person name="Juniper S.K."/>
            <person name="Young C.R."/>
            <person name="Angers B."/>
            <person name="Qian P.Y."/>
        </authorList>
    </citation>
    <scope>NUCLEOTIDE SEQUENCE</scope>
    <source>
        <strain evidence="10">R07B-5</strain>
    </source>
</reference>
<comment type="similarity">
    <text evidence="2">Belongs to the bacterial ribosomal protein bL27 family.</text>
</comment>
<evidence type="ECO:0000256" key="7">
    <source>
        <dbReference type="ARBA" id="ARBA00035267"/>
    </source>
</evidence>
<sequence length="128" mass="14473">MFFPENPCNQTVRWASKKASGSTRNKRKSTPGKARGWKKNEGDHVEKGMILFRQLGLKVYPGENVGCGKDLTLFALEQGRVIVTVEKLSPYPNSPLYPAVKAGRVVLRKFYHVIPEPQRETFKLVSQI</sequence>
<evidence type="ECO:0000313" key="10">
    <source>
        <dbReference type="EMBL" id="KAK2182651.1"/>
    </source>
</evidence>
<accession>A0AAD9NVL4</accession>
<evidence type="ECO:0000256" key="8">
    <source>
        <dbReference type="ARBA" id="ARBA00076963"/>
    </source>
</evidence>
<evidence type="ECO:0000313" key="11">
    <source>
        <dbReference type="Proteomes" id="UP001209878"/>
    </source>
</evidence>
<comment type="caution">
    <text evidence="10">The sequence shown here is derived from an EMBL/GenBank/DDBJ whole genome shotgun (WGS) entry which is preliminary data.</text>
</comment>
<feature type="region of interest" description="Disordered" evidence="9">
    <location>
        <begin position="14"/>
        <end position="41"/>
    </location>
</feature>
<evidence type="ECO:0000256" key="5">
    <source>
        <dbReference type="ARBA" id="ARBA00023128"/>
    </source>
</evidence>
<dbReference type="PRINTS" id="PR00063">
    <property type="entry name" value="RIBOSOMALL27"/>
</dbReference>
<protein>
    <recommendedName>
        <fullName evidence="7">Large ribosomal subunit protein bL27m</fullName>
    </recommendedName>
    <alternativeName>
        <fullName evidence="8">39S ribosomal protein L27, mitochondrial</fullName>
    </alternativeName>
</protein>
<evidence type="ECO:0000256" key="1">
    <source>
        <dbReference type="ARBA" id="ARBA00004173"/>
    </source>
</evidence>
<evidence type="ECO:0000256" key="3">
    <source>
        <dbReference type="ARBA" id="ARBA00022946"/>
    </source>
</evidence>
<keyword evidence="5" id="KW-0496">Mitochondrion</keyword>
<name>A0AAD9NVL4_RIDPI</name>
<dbReference type="PANTHER" id="PTHR15893">
    <property type="entry name" value="RIBOSOMAL PROTEIN L27"/>
    <property type="match status" value="1"/>
</dbReference>
<dbReference type="InterPro" id="IPR001684">
    <property type="entry name" value="Ribosomal_bL27"/>
</dbReference>
<dbReference type="GO" id="GO:0005743">
    <property type="term" value="C:mitochondrial inner membrane"/>
    <property type="evidence" value="ECO:0007669"/>
    <property type="project" value="UniProtKB-ARBA"/>
</dbReference>
<keyword evidence="4" id="KW-0689">Ribosomal protein</keyword>